<dbReference type="EMBL" id="JYDV01000144">
    <property type="protein sequence ID" value="KRZ29098.1"/>
    <property type="molecule type" value="Genomic_DNA"/>
</dbReference>
<accession>A0A0V1J293</accession>
<gene>
    <name evidence="1" type="ORF">T4C_3259</name>
</gene>
<protein>
    <submittedName>
        <fullName evidence="1">Uncharacterized protein</fullName>
    </submittedName>
</protein>
<proteinExistence type="predicted"/>
<dbReference type="Proteomes" id="UP000054826">
    <property type="component" value="Unassembled WGS sequence"/>
</dbReference>
<evidence type="ECO:0000313" key="1">
    <source>
        <dbReference type="EMBL" id="KRZ29098.1"/>
    </source>
</evidence>
<sequence>MKKIVKTAKIGKMLLTTSDRSIERQTSSQAGSLSANSSVRLVATQLPFSQSIRDRTPSRFLTDDSCVQSLDSKAPGTVSRSNQTLLINLYMTGQ</sequence>
<reference evidence="1 2" key="1">
    <citation type="submission" date="2015-01" db="EMBL/GenBank/DDBJ databases">
        <title>Evolution of Trichinella species and genotypes.</title>
        <authorList>
            <person name="Korhonen P.K."/>
            <person name="Edoardo P."/>
            <person name="Giuseppe L.R."/>
            <person name="Gasser R.B."/>
        </authorList>
    </citation>
    <scope>NUCLEOTIDE SEQUENCE [LARGE SCALE GENOMIC DNA]</scope>
    <source>
        <strain evidence="1">ISS176</strain>
    </source>
</reference>
<organism evidence="1 2">
    <name type="scientific">Trichinella pseudospiralis</name>
    <name type="common">Parasitic roundworm</name>
    <dbReference type="NCBI Taxonomy" id="6337"/>
    <lineage>
        <taxon>Eukaryota</taxon>
        <taxon>Metazoa</taxon>
        <taxon>Ecdysozoa</taxon>
        <taxon>Nematoda</taxon>
        <taxon>Enoplea</taxon>
        <taxon>Dorylaimia</taxon>
        <taxon>Trichinellida</taxon>
        <taxon>Trichinellidae</taxon>
        <taxon>Trichinella</taxon>
    </lineage>
</organism>
<evidence type="ECO:0000313" key="2">
    <source>
        <dbReference type="Proteomes" id="UP000054826"/>
    </source>
</evidence>
<comment type="caution">
    <text evidence="1">The sequence shown here is derived from an EMBL/GenBank/DDBJ whole genome shotgun (WGS) entry which is preliminary data.</text>
</comment>
<name>A0A0V1J293_TRIPS</name>
<dbReference type="AlphaFoldDB" id="A0A0V1J293"/>